<evidence type="ECO:0000256" key="1">
    <source>
        <dbReference type="ARBA" id="ARBA00004141"/>
    </source>
</evidence>
<evidence type="ECO:0000313" key="8">
    <source>
        <dbReference type="Proteomes" id="UP000285961"/>
    </source>
</evidence>
<keyword evidence="3 5" id="KW-1133">Transmembrane helix</keyword>
<dbReference type="AlphaFoldDB" id="A0A419ETU4"/>
<feature type="transmembrane region" description="Helical" evidence="5">
    <location>
        <begin position="48"/>
        <end position="70"/>
    </location>
</feature>
<evidence type="ECO:0000256" key="3">
    <source>
        <dbReference type="ARBA" id="ARBA00022989"/>
    </source>
</evidence>
<feature type="transmembrane region" description="Helical" evidence="5">
    <location>
        <begin position="174"/>
        <end position="195"/>
    </location>
</feature>
<evidence type="ECO:0000256" key="4">
    <source>
        <dbReference type="ARBA" id="ARBA00023136"/>
    </source>
</evidence>
<proteinExistence type="predicted"/>
<reference evidence="7 8" key="1">
    <citation type="journal article" date="2017" name="ISME J.">
        <title>Energy and carbon metabolisms in a deep terrestrial subsurface fluid microbial community.</title>
        <authorList>
            <person name="Momper L."/>
            <person name="Jungbluth S.P."/>
            <person name="Lee M.D."/>
            <person name="Amend J.P."/>
        </authorList>
    </citation>
    <scope>NUCLEOTIDE SEQUENCE [LARGE SCALE GENOMIC DNA]</scope>
    <source>
        <strain evidence="7">SURF_17</strain>
    </source>
</reference>
<feature type="transmembrane region" description="Helical" evidence="5">
    <location>
        <begin position="9"/>
        <end position="42"/>
    </location>
</feature>
<dbReference type="EMBL" id="QZKI01000104">
    <property type="protein sequence ID" value="RJP67406.1"/>
    <property type="molecule type" value="Genomic_DNA"/>
</dbReference>
<organism evidence="7 8">
    <name type="scientific">Candidatus Abyssobacteria bacterium SURF_17</name>
    <dbReference type="NCBI Taxonomy" id="2093361"/>
    <lineage>
        <taxon>Bacteria</taxon>
        <taxon>Pseudomonadati</taxon>
        <taxon>Candidatus Hydrogenedentota</taxon>
        <taxon>Candidatus Abyssobacteria</taxon>
    </lineage>
</organism>
<accession>A0A419ETU4</accession>
<comment type="caution">
    <text evidence="7">The sequence shown here is derived from an EMBL/GenBank/DDBJ whole genome shotgun (WGS) entry which is preliminary data.</text>
</comment>
<comment type="subcellular location">
    <subcellularLocation>
        <location evidence="1">Membrane</location>
        <topology evidence="1">Multi-pass membrane protein</topology>
    </subcellularLocation>
</comment>
<sequence>MDIQMMGTVWLVAAFLLGLLNCFFGYRLFIITVALLGLALGATLGYQAGTWLGGGFFPIALAVILGLIGLWASVSAYYAFIFVAGAFAFALLAAFLAGLYEYQAHPLLLIVVGFVGGFIALWLQRVIIIGATAAQGALASVLAVFAFATGKSVGAYRSLFNRFISGELVQTRGVWFYVGLLVWFVLFTFGLVAQVTRGKEMYRRPISSKLQPKG</sequence>
<evidence type="ECO:0000256" key="2">
    <source>
        <dbReference type="ARBA" id="ARBA00022692"/>
    </source>
</evidence>
<keyword evidence="4 5" id="KW-0472">Membrane</keyword>
<dbReference type="Pfam" id="PF13886">
    <property type="entry name" value="TM7S3_TM198"/>
    <property type="match status" value="1"/>
</dbReference>
<dbReference type="InterPro" id="IPR025256">
    <property type="entry name" value="TM7S3/TM198-like_dom"/>
</dbReference>
<feature type="transmembrane region" description="Helical" evidence="5">
    <location>
        <begin position="106"/>
        <end position="124"/>
    </location>
</feature>
<evidence type="ECO:0000259" key="6">
    <source>
        <dbReference type="Pfam" id="PF13886"/>
    </source>
</evidence>
<keyword evidence="2 5" id="KW-0812">Transmembrane</keyword>
<evidence type="ECO:0000256" key="5">
    <source>
        <dbReference type="SAM" id="Phobius"/>
    </source>
</evidence>
<evidence type="ECO:0000313" key="7">
    <source>
        <dbReference type="EMBL" id="RJP67406.1"/>
    </source>
</evidence>
<name>A0A419ETU4_9BACT</name>
<protein>
    <submittedName>
        <fullName evidence="7">DUF4203 domain-containing protein</fullName>
    </submittedName>
</protein>
<feature type="transmembrane region" description="Helical" evidence="5">
    <location>
        <begin position="136"/>
        <end position="154"/>
    </location>
</feature>
<gene>
    <name evidence="7" type="ORF">C4532_14665</name>
</gene>
<feature type="domain" description="TM7S3/TM198-like" evidence="6">
    <location>
        <begin position="13"/>
        <end position="195"/>
    </location>
</feature>
<dbReference type="GO" id="GO:0016020">
    <property type="term" value="C:membrane"/>
    <property type="evidence" value="ECO:0007669"/>
    <property type="project" value="UniProtKB-SubCell"/>
</dbReference>
<dbReference type="Proteomes" id="UP000285961">
    <property type="component" value="Unassembled WGS sequence"/>
</dbReference>
<feature type="transmembrane region" description="Helical" evidence="5">
    <location>
        <begin position="77"/>
        <end position="100"/>
    </location>
</feature>